<name>A0AA40CG28_9PEZI</name>
<keyword evidence="1" id="KW-0677">Repeat</keyword>
<feature type="domain" description="NACHT" evidence="3">
    <location>
        <begin position="421"/>
        <end position="548"/>
    </location>
</feature>
<dbReference type="InterPro" id="IPR011989">
    <property type="entry name" value="ARM-like"/>
</dbReference>
<dbReference type="PANTHER" id="PTHR46844:SF1">
    <property type="entry name" value="SLR5058 PROTEIN"/>
    <property type="match status" value="1"/>
</dbReference>
<dbReference type="Proteomes" id="UP001174934">
    <property type="component" value="Unassembled WGS sequence"/>
</dbReference>
<accession>A0AA40CG28</accession>
<dbReference type="InterPro" id="IPR055496">
    <property type="entry name" value="DUF7068"/>
</dbReference>
<dbReference type="Pfam" id="PF13646">
    <property type="entry name" value="HEAT_2"/>
    <property type="match status" value="2"/>
</dbReference>
<dbReference type="Pfam" id="PF12765">
    <property type="entry name" value="Cohesin_HEAT"/>
    <property type="match status" value="1"/>
</dbReference>
<dbReference type="InterPro" id="IPR029058">
    <property type="entry name" value="AB_hydrolase_fold"/>
</dbReference>
<dbReference type="InterPro" id="IPR007111">
    <property type="entry name" value="NACHT_NTPase"/>
</dbReference>
<dbReference type="Pfam" id="PF17776">
    <property type="entry name" value="NLRC4_HD2"/>
    <property type="match status" value="1"/>
</dbReference>
<gene>
    <name evidence="4" type="ORF">B0T17DRAFT_483507</name>
</gene>
<keyword evidence="2" id="KW-0812">Transmembrane</keyword>
<dbReference type="InterPro" id="IPR027417">
    <property type="entry name" value="P-loop_NTPase"/>
</dbReference>
<dbReference type="PROSITE" id="PS50837">
    <property type="entry name" value="NACHT"/>
    <property type="match status" value="1"/>
</dbReference>
<keyword evidence="2" id="KW-0472">Membrane</keyword>
<keyword evidence="5" id="KW-1185">Reference proteome</keyword>
<dbReference type="InterPro" id="IPR026003">
    <property type="entry name" value="Cohesin_HEAT"/>
</dbReference>
<evidence type="ECO:0000313" key="5">
    <source>
        <dbReference type="Proteomes" id="UP001174934"/>
    </source>
</evidence>
<reference evidence="4" key="1">
    <citation type="submission" date="2023-06" db="EMBL/GenBank/DDBJ databases">
        <title>Genome-scale phylogeny and comparative genomics of the fungal order Sordariales.</title>
        <authorList>
            <consortium name="Lawrence Berkeley National Laboratory"/>
            <person name="Hensen N."/>
            <person name="Bonometti L."/>
            <person name="Westerberg I."/>
            <person name="Brannstrom I.O."/>
            <person name="Guillou S."/>
            <person name="Cros-Aarteil S."/>
            <person name="Calhoun S."/>
            <person name="Haridas S."/>
            <person name="Kuo A."/>
            <person name="Mondo S."/>
            <person name="Pangilinan J."/>
            <person name="Riley R."/>
            <person name="LaButti K."/>
            <person name="Andreopoulos B."/>
            <person name="Lipzen A."/>
            <person name="Chen C."/>
            <person name="Yanf M."/>
            <person name="Daum C."/>
            <person name="Ng V."/>
            <person name="Clum A."/>
            <person name="Steindorff A."/>
            <person name="Ohm R."/>
            <person name="Martin F."/>
            <person name="Silar P."/>
            <person name="Natvig D."/>
            <person name="Lalanne C."/>
            <person name="Gautier V."/>
            <person name="Ament-velasquez S.L."/>
            <person name="Kruys A."/>
            <person name="Hutchinson M.I."/>
            <person name="Powell A.J."/>
            <person name="Barry K."/>
            <person name="Miller A.N."/>
            <person name="Grigoriev I.V."/>
            <person name="Debuchy R."/>
            <person name="Gladieux P."/>
            <person name="Thoren M.H."/>
            <person name="Johannesson H."/>
        </authorList>
    </citation>
    <scope>NUCLEOTIDE SEQUENCE</scope>
    <source>
        <strain evidence="4">SMH3391-2</strain>
    </source>
</reference>
<feature type="transmembrane region" description="Helical" evidence="2">
    <location>
        <begin position="6"/>
        <end position="23"/>
    </location>
</feature>
<dbReference type="Gene3D" id="3.40.50.1820">
    <property type="entry name" value="alpha/beta hydrolase"/>
    <property type="match status" value="1"/>
</dbReference>
<evidence type="ECO:0000313" key="4">
    <source>
        <dbReference type="EMBL" id="KAK0636034.1"/>
    </source>
</evidence>
<evidence type="ECO:0000256" key="2">
    <source>
        <dbReference type="SAM" id="Phobius"/>
    </source>
</evidence>
<comment type="caution">
    <text evidence="4">The sequence shown here is derived from an EMBL/GenBank/DDBJ whole genome shotgun (WGS) entry which is preliminary data.</text>
</comment>
<dbReference type="EMBL" id="JAULSR010000001">
    <property type="protein sequence ID" value="KAK0636034.1"/>
    <property type="molecule type" value="Genomic_DNA"/>
</dbReference>
<dbReference type="PANTHER" id="PTHR46844">
    <property type="entry name" value="SLR5058 PROTEIN"/>
    <property type="match status" value="1"/>
</dbReference>
<organism evidence="4 5">
    <name type="scientific">Bombardia bombarda</name>
    <dbReference type="NCBI Taxonomy" id="252184"/>
    <lineage>
        <taxon>Eukaryota</taxon>
        <taxon>Fungi</taxon>
        <taxon>Dikarya</taxon>
        <taxon>Ascomycota</taxon>
        <taxon>Pezizomycotina</taxon>
        <taxon>Sordariomycetes</taxon>
        <taxon>Sordariomycetidae</taxon>
        <taxon>Sordariales</taxon>
        <taxon>Lasiosphaeriaceae</taxon>
        <taxon>Bombardia</taxon>
    </lineage>
</organism>
<evidence type="ECO:0000256" key="1">
    <source>
        <dbReference type="ARBA" id="ARBA00022737"/>
    </source>
</evidence>
<sequence length="1340" mass="152492">MSSFTVAYTVLIGGGIIALYVLARKIAQPRPASRTEDAQQPRGVRLLQVYPTTGEDAETDVDIIAIHGLDTKSPDTWEWKSKEEQTSVNWLADPLMLPSRVGQARIFMCDWPSDLFEHSDYSQKTIGDFARLLLAGIRGRPRAEKRPILFIASCLGGILLMKALVDASEEYVAVRRATRGIVFLATPFRGTSFSDVADWAEPSLRAWAFIQNRNVSKLLQIVKATTDLQELVRSFTALCSEERLIDCVATFYETRTSSLPRKVIPWLPTLLSHPKLLVDKDSATLDIVQNPLLLNRPHVQMNKFSGPKDADYEVLIEKIVSIISKIRMINADAYLKSRYYEPGSLMIKQLSGKLLPMEQCYINLTMVDTGSTSGQGDVSLSSQGSPANRLKIKTPKDNLLFELSALFKQRQGSNGKSIEPRRILIRGHAGVGKSTLCKKIVHDFVHGDVWKDKFVRILWLPLQRLKTEPKDGYNLKDLLSRVFFSQSPKREDFAKELWEAMEKAEYKDTVFVLDGLDEVSEVFDEGHLMFKFLQFLLKLPVVIVTSRPHMSLPQGLKSFDLELEIIGFLQDQVEAYVDKAFTSFNVNTPTRNQAQEVQSFFEQYQFLQDLMRIPILLEALCFIWDGRRHNSSSETSLKTMTAVYQAITESLWKKDVLKLEKKDRNSLIIHKNVKNSKMERIEKIVPDEVYYLERLAFSGLVEDTIEFGLKEQEAISSQITFPEQTLEKLSFVQTSDSSSEPSSKDRSYHFLHLTFQEYFAACHFVRQWKAGKSRQFVFPGKEERSCTPVIFLQSHKYDARFDIFWRFVAGLLNTKDGEATRTLFKTIEANPRDLLGPVHQRLVMNCISEIPRNEESRFSAERESLEKQISSWVLFECRFTNESQFVHKMELPASVLCKAIESASSESRIILFKSLYGRPVIPSEVIRLAMRWLEGNVARDLKLAVIDMVGRLHGTLDDEVLRAIAAWLNDKDSIVRYKAITTLSKQPRLSGELLEVIIAILNNGDWNDRWKVLDILGKQSQLSDKALKAIIVQLGDKKKWAVRCIAIETLKKQSQFSDEVLEVIITRLDDKDLSVREAAIEILGEQSQFSDKALEAIIVQFNNKDSNVRKVAIKTLGKQSQLNDEILKAIIARFDDEDLSVREVAIEILGKHAQFSDKALEAIIARLGDKELRVRYKAFEALEKQSQLSDETLEAIIVQLGDEDSSVREVAIRILGKQPQLNDETFKAIITRLDDKDSRVQKAAFKTLKKQSQLSDKVLEAIIARLDNKNSSDRRTVLYILGNQSQLSNKALKAIITRLDDKNSRVQYVANEPGSLVGEWPILCNHRARWVQVYITSILS</sequence>
<dbReference type="Pfam" id="PF05729">
    <property type="entry name" value="NACHT"/>
    <property type="match status" value="1"/>
</dbReference>
<feature type="transmembrane region" description="Helical" evidence="2">
    <location>
        <begin position="148"/>
        <end position="165"/>
    </location>
</feature>
<evidence type="ECO:0000259" key="3">
    <source>
        <dbReference type="PROSITE" id="PS50837"/>
    </source>
</evidence>
<dbReference type="Gene3D" id="3.40.50.300">
    <property type="entry name" value="P-loop containing nucleotide triphosphate hydrolases"/>
    <property type="match status" value="1"/>
</dbReference>
<dbReference type="InterPro" id="IPR041267">
    <property type="entry name" value="NLRP_HD2"/>
</dbReference>
<dbReference type="InterPro" id="IPR016024">
    <property type="entry name" value="ARM-type_fold"/>
</dbReference>
<dbReference type="SUPFAM" id="SSF48371">
    <property type="entry name" value="ARM repeat"/>
    <property type="match status" value="1"/>
</dbReference>
<dbReference type="Gene3D" id="1.25.10.10">
    <property type="entry name" value="Leucine-rich Repeat Variant"/>
    <property type="match status" value="2"/>
</dbReference>
<dbReference type="SUPFAM" id="SSF52540">
    <property type="entry name" value="P-loop containing nucleoside triphosphate hydrolases"/>
    <property type="match status" value="1"/>
</dbReference>
<protein>
    <recommendedName>
        <fullName evidence="3">NACHT domain-containing protein</fullName>
    </recommendedName>
</protein>
<dbReference type="Pfam" id="PF23238">
    <property type="entry name" value="DUF7068"/>
    <property type="match status" value="1"/>
</dbReference>
<dbReference type="SUPFAM" id="SSF53474">
    <property type="entry name" value="alpha/beta-Hydrolases"/>
    <property type="match status" value="1"/>
</dbReference>
<proteinExistence type="predicted"/>
<keyword evidence="2" id="KW-1133">Transmembrane helix</keyword>